<feature type="domain" description="RecJ OB" evidence="8">
    <location>
        <begin position="457"/>
        <end position="563"/>
    </location>
</feature>
<evidence type="ECO:0000259" key="6">
    <source>
        <dbReference type="Pfam" id="PF01368"/>
    </source>
</evidence>
<comment type="similarity">
    <text evidence="1">Belongs to the RecJ family.</text>
</comment>
<evidence type="ECO:0000256" key="4">
    <source>
        <dbReference type="ARBA" id="ARBA00022801"/>
    </source>
</evidence>
<evidence type="ECO:0000259" key="7">
    <source>
        <dbReference type="Pfam" id="PF02272"/>
    </source>
</evidence>
<evidence type="ECO:0000256" key="2">
    <source>
        <dbReference type="ARBA" id="ARBA00019841"/>
    </source>
</evidence>
<dbReference type="Pfam" id="PF01368">
    <property type="entry name" value="DHH"/>
    <property type="match status" value="1"/>
</dbReference>
<evidence type="ECO:0000259" key="8">
    <source>
        <dbReference type="Pfam" id="PF17768"/>
    </source>
</evidence>
<dbReference type="NCBIfam" id="TIGR00644">
    <property type="entry name" value="recJ"/>
    <property type="match status" value="1"/>
</dbReference>
<keyword evidence="3" id="KW-0540">Nuclease</keyword>
<dbReference type="InterPro" id="IPR038763">
    <property type="entry name" value="DHH_sf"/>
</dbReference>
<dbReference type="InterPro" id="IPR051673">
    <property type="entry name" value="SSDNA_exonuclease_RecJ"/>
</dbReference>
<keyword evidence="4" id="KW-0378">Hydrolase</keyword>
<accession>A0ABW5JG26</accession>
<dbReference type="PANTHER" id="PTHR30255:SF2">
    <property type="entry name" value="SINGLE-STRANDED-DNA-SPECIFIC EXONUCLEASE RECJ"/>
    <property type="match status" value="1"/>
</dbReference>
<reference evidence="10" key="1">
    <citation type="journal article" date="2019" name="Int. J. Syst. Evol. Microbiol.">
        <title>The Global Catalogue of Microorganisms (GCM) 10K type strain sequencing project: providing services to taxonomists for standard genome sequencing and annotation.</title>
        <authorList>
            <consortium name="The Broad Institute Genomics Platform"/>
            <consortium name="The Broad Institute Genome Sequencing Center for Infectious Disease"/>
            <person name="Wu L."/>
            <person name="Ma J."/>
        </authorList>
    </citation>
    <scope>NUCLEOTIDE SEQUENCE [LARGE SCALE GENOMIC DNA]</scope>
    <source>
        <strain evidence="10">KCTC 52042</strain>
    </source>
</reference>
<dbReference type="InterPro" id="IPR041122">
    <property type="entry name" value="RecJ_OB"/>
</dbReference>
<dbReference type="Proteomes" id="UP001597460">
    <property type="component" value="Unassembled WGS sequence"/>
</dbReference>
<dbReference type="Gene3D" id="3.90.1640.30">
    <property type="match status" value="1"/>
</dbReference>
<dbReference type="RefSeq" id="WP_390297109.1">
    <property type="nucleotide sequence ID" value="NZ_JBHULI010000001.1"/>
</dbReference>
<feature type="domain" description="DHHA1" evidence="7">
    <location>
        <begin position="350"/>
        <end position="441"/>
    </location>
</feature>
<dbReference type="EMBL" id="JBHULI010000001">
    <property type="protein sequence ID" value="MFD2530966.1"/>
    <property type="molecule type" value="Genomic_DNA"/>
</dbReference>
<comment type="caution">
    <text evidence="9">The sequence shown here is derived from an EMBL/GenBank/DDBJ whole genome shotgun (WGS) entry which is preliminary data.</text>
</comment>
<dbReference type="Pfam" id="PF17768">
    <property type="entry name" value="RecJ_OB"/>
    <property type="match status" value="1"/>
</dbReference>
<gene>
    <name evidence="9" type="primary">recJ</name>
    <name evidence="9" type="ORF">ACFSVN_00735</name>
</gene>
<dbReference type="SUPFAM" id="SSF64182">
    <property type="entry name" value="DHH phosphoesterases"/>
    <property type="match status" value="1"/>
</dbReference>
<evidence type="ECO:0000313" key="10">
    <source>
        <dbReference type="Proteomes" id="UP001597460"/>
    </source>
</evidence>
<organism evidence="9 10">
    <name type="scientific">Gracilimonas halophila</name>
    <dbReference type="NCBI Taxonomy" id="1834464"/>
    <lineage>
        <taxon>Bacteria</taxon>
        <taxon>Pseudomonadati</taxon>
        <taxon>Balneolota</taxon>
        <taxon>Balneolia</taxon>
        <taxon>Balneolales</taxon>
        <taxon>Balneolaceae</taxon>
        <taxon>Gracilimonas</taxon>
    </lineage>
</organism>
<dbReference type="GO" id="GO:0004527">
    <property type="term" value="F:exonuclease activity"/>
    <property type="evidence" value="ECO:0007669"/>
    <property type="project" value="UniProtKB-KW"/>
</dbReference>
<dbReference type="InterPro" id="IPR003156">
    <property type="entry name" value="DHHA1_dom"/>
</dbReference>
<feature type="domain" description="DDH" evidence="6">
    <location>
        <begin position="80"/>
        <end position="230"/>
    </location>
</feature>
<keyword evidence="10" id="KW-1185">Reference proteome</keyword>
<keyword evidence="5 9" id="KW-0269">Exonuclease</keyword>
<dbReference type="PANTHER" id="PTHR30255">
    <property type="entry name" value="SINGLE-STRANDED-DNA-SPECIFIC EXONUCLEASE RECJ"/>
    <property type="match status" value="1"/>
</dbReference>
<sequence length="568" mass="63436">MSFRWVYAQPEEEKYVPELGDTLGIPDKIARLLAIRGIKTYNDAEYFFRPKIDNLHDPFLMKDMDVGAERLALAIRKGEKVLVYGDYDVDGTTATSCIYTFLKEFGVEADYYIPHRFKEGYGINPDGIKYAEEINASLIVSVDCGITAIEEAKVAKEKGIDLIICDHHTVGDEIPDAVAVLDPKRPDCNYPFDGLSGAGVGFKLIQGTIVKLGLPKSVAYKFLDLVAISIASDIVPIIDENRVLMKAGLNMIQKSPRVGIKALLDHINVSKDEVNTAKIVFSIGPRINAAGRMGDASTAVKLMISETLSEAKSHAYELESINLKRRDTDSQTMKEAMAQIDEDFNMEETSTIVLYGENWHLGVIGIVASRLVDLYHRPAIMLSNVDGKVKGSARSIKGFNIYNAIKKCEDLLEQFGGHEFAAGLTLTEKNLSEFRRRMNELAFTDLSENSFEPELTIDAKLDLGEVDMKFWKLLSQFEPFGPGNLRPIFVSEEVKVVGEPTIVGNGHLKMRVKQENSGIFDTIGFNMHEYLPGVRNGNPFKVAYVIEENHWNGRRTLQLRLKDIHISD</sequence>
<name>A0ABW5JG26_9BACT</name>
<proteinExistence type="inferred from homology"/>
<dbReference type="Pfam" id="PF02272">
    <property type="entry name" value="DHHA1"/>
    <property type="match status" value="1"/>
</dbReference>
<evidence type="ECO:0000256" key="3">
    <source>
        <dbReference type="ARBA" id="ARBA00022722"/>
    </source>
</evidence>
<evidence type="ECO:0000256" key="1">
    <source>
        <dbReference type="ARBA" id="ARBA00005915"/>
    </source>
</evidence>
<dbReference type="InterPro" id="IPR004610">
    <property type="entry name" value="RecJ"/>
</dbReference>
<dbReference type="Gene3D" id="3.10.310.30">
    <property type="match status" value="1"/>
</dbReference>
<dbReference type="InterPro" id="IPR001667">
    <property type="entry name" value="DDH_dom"/>
</dbReference>
<evidence type="ECO:0000256" key="5">
    <source>
        <dbReference type="ARBA" id="ARBA00022839"/>
    </source>
</evidence>
<protein>
    <recommendedName>
        <fullName evidence="2">Single-stranded-DNA-specific exonuclease RecJ</fullName>
    </recommendedName>
</protein>
<evidence type="ECO:0000313" key="9">
    <source>
        <dbReference type="EMBL" id="MFD2530966.1"/>
    </source>
</evidence>